<reference evidence="1 2" key="1">
    <citation type="journal article" date="2016" name="Int. J. Syst. Evol. Microbiol.">
        <title>Tessaracoccus flavus sp. nov., isolated from the drainage system of a lindane-producing factory.</title>
        <authorList>
            <person name="Kumari R."/>
            <person name="Singh P."/>
            <person name="Schumann P."/>
            <person name="Lal R."/>
        </authorList>
    </citation>
    <scope>NUCLEOTIDE SEQUENCE [LARGE SCALE GENOMIC DNA]</scope>
    <source>
        <strain evidence="1 2">RP1T</strain>
    </source>
</reference>
<dbReference type="PANTHER" id="PTHR43283">
    <property type="entry name" value="BETA-LACTAMASE-RELATED"/>
    <property type="match status" value="1"/>
</dbReference>
<evidence type="ECO:0000313" key="1">
    <source>
        <dbReference type="EMBL" id="AQP43533.1"/>
    </source>
</evidence>
<organism evidence="1 2">
    <name type="scientific">Tessaracoccus flavus</name>
    <dbReference type="NCBI Taxonomy" id="1610493"/>
    <lineage>
        <taxon>Bacteria</taxon>
        <taxon>Bacillati</taxon>
        <taxon>Actinomycetota</taxon>
        <taxon>Actinomycetes</taxon>
        <taxon>Propionibacteriales</taxon>
        <taxon>Propionibacteriaceae</taxon>
        <taxon>Tessaracoccus</taxon>
    </lineage>
</organism>
<dbReference type="InterPro" id="IPR001466">
    <property type="entry name" value="Beta-lactam-related"/>
</dbReference>
<protein>
    <submittedName>
        <fullName evidence="1">Hydrolase</fullName>
    </submittedName>
</protein>
<keyword evidence="1" id="KW-0378">Hydrolase</keyword>
<name>A0A1Q2CBP4_9ACTN</name>
<dbReference type="EMBL" id="CP019605">
    <property type="protein sequence ID" value="AQP43533.1"/>
    <property type="molecule type" value="Genomic_DNA"/>
</dbReference>
<dbReference type="InterPro" id="IPR012338">
    <property type="entry name" value="Beta-lactam/transpept-like"/>
</dbReference>
<dbReference type="GO" id="GO:0016787">
    <property type="term" value="F:hydrolase activity"/>
    <property type="evidence" value="ECO:0007669"/>
    <property type="project" value="UniProtKB-KW"/>
</dbReference>
<dbReference type="AlphaFoldDB" id="A0A1Q2CBP4"/>
<evidence type="ECO:0000313" key="2">
    <source>
        <dbReference type="Proteomes" id="UP000188324"/>
    </source>
</evidence>
<dbReference type="Gene3D" id="3.40.710.10">
    <property type="entry name" value="DD-peptidase/beta-lactamase superfamily"/>
    <property type="match status" value="1"/>
</dbReference>
<gene>
    <name evidence="1" type="ORF">RPIT_00790</name>
</gene>
<dbReference type="PANTHER" id="PTHR43283:SF7">
    <property type="entry name" value="BETA-LACTAMASE-RELATED DOMAIN-CONTAINING PROTEIN"/>
    <property type="match status" value="1"/>
</dbReference>
<dbReference type="Proteomes" id="UP000188324">
    <property type="component" value="Chromosome"/>
</dbReference>
<dbReference type="RefSeq" id="WP_077339609.1">
    <property type="nucleotide sequence ID" value="NZ_CP019605.1"/>
</dbReference>
<keyword evidence="2" id="KW-1185">Reference proteome</keyword>
<dbReference type="InterPro" id="IPR050789">
    <property type="entry name" value="Diverse_Enzym_Activities"/>
</dbReference>
<dbReference type="SUPFAM" id="SSF56601">
    <property type="entry name" value="beta-lactamase/transpeptidase-like"/>
    <property type="match status" value="1"/>
</dbReference>
<proteinExistence type="predicted"/>
<dbReference type="KEGG" id="tfl:RPIT_00790"/>
<sequence length="445" mass="47749">MRERRRLWPRVLVGVIVVIIIALLGGYWYARPLLLTGTGYAAHNECALRTIGGRSNVEADLPSNPLVPYLRTTDDEASVRASVLGVLAVQRAHAAEGYGCTVGAQAPELPEPTRVLDSNPVLTRALVPPPADLESAINRAFGDDLDHDAKAALGTRAVVVLHEGRLVAERYADGFTEFSPQLGWSMAKSATNLLVGRLVHDGVVDIDEPLEMGWADDASGAITLDDLLRMRSGLAWDETYDLGTPITSMLYLQRDMGAFAAGQPQEHPVGTVQEYSSGSTNIVCKALVQATGQGADLPRSELFAPLGLSRAVWEPDGAGVPVCSSYLWATPREFAVLGQFALDDGVVGGERLLPEGWIAESTTAEPVVEAEDSGYGSSWWVNLRPDGTLSKPNLPADAYWMQGHDGQRTYVVPSADLVVVRMGFSPDAPDLRADQLVIDLVSVLG</sequence>
<dbReference type="Pfam" id="PF00144">
    <property type="entry name" value="Beta-lactamase"/>
    <property type="match status" value="1"/>
</dbReference>
<accession>A0A1Q2CBP4</accession>